<gene>
    <name evidence="8" type="ORF">PMAYCL1PPCAC_16223</name>
</gene>
<protein>
    <recommendedName>
        <fullName evidence="7">G-protein coupled receptors family 1 profile domain-containing protein</fullName>
    </recommendedName>
</protein>
<evidence type="ECO:0000256" key="6">
    <source>
        <dbReference type="SAM" id="Phobius"/>
    </source>
</evidence>
<feature type="non-terminal residue" evidence="8">
    <location>
        <position position="109"/>
    </location>
</feature>
<feature type="transmembrane region" description="Helical" evidence="6">
    <location>
        <begin position="44"/>
        <end position="64"/>
    </location>
</feature>
<dbReference type="AlphaFoldDB" id="A0AAN5CKI0"/>
<dbReference type="PANTHER" id="PTHR22945">
    <property type="entry name" value="SERPENTINE RECEPTOR, CLASS D DELTA"/>
    <property type="match status" value="1"/>
</dbReference>
<evidence type="ECO:0000256" key="4">
    <source>
        <dbReference type="ARBA" id="ARBA00022989"/>
    </source>
</evidence>
<comment type="subcellular location">
    <subcellularLocation>
        <location evidence="1">Membrane</location>
        <topology evidence="1">Multi-pass membrane protein</topology>
    </subcellularLocation>
</comment>
<dbReference type="Pfam" id="PF10317">
    <property type="entry name" value="7TM_GPCR_Srd"/>
    <property type="match status" value="1"/>
</dbReference>
<feature type="transmembrane region" description="Helical" evidence="6">
    <location>
        <begin position="70"/>
        <end position="88"/>
    </location>
</feature>
<evidence type="ECO:0000313" key="9">
    <source>
        <dbReference type="Proteomes" id="UP001328107"/>
    </source>
</evidence>
<comment type="caution">
    <text evidence="8">The sequence shown here is derived from an EMBL/GenBank/DDBJ whole genome shotgun (WGS) entry which is preliminary data.</text>
</comment>
<reference evidence="9" key="1">
    <citation type="submission" date="2022-10" db="EMBL/GenBank/DDBJ databases">
        <title>Genome assembly of Pristionchus species.</title>
        <authorList>
            <person name="Yoshida K."/>
            <person name="Sommer R.J."/>
        </authorList>
    </citation>
    <scope>NUCLEOTIDE SEQUENCE [LARGE SCALE GENOMIC DNA]</scope>
    <source>
        <strain evidence="9">RS5460</strain>
    </source>
</reference>
<keyword evidence="9" id="KW-1185">Reference proteome</keyword>
<keyword evidence="4 6" id="KW-1133">Transmembrane helix</keyword>
<proteinExistence type="inferred from homology"/>
<evidence type="ECO:0000256" key="3">
    <source>
        <dbReference type="ARBA" id="ARBA00022692"/>
    </source>
</evidence>
<evidence type="ECO:0000256" key="1">
    <source>
        <dbReference type="ARBA" id="ARBA00004141"/>
    </source>
</evidence>
<feature type="non-terminal residue" evidence="8">
    <location>
        <position position="1"/>
    </location>
</feature>
<evidence type="ECO:0000256" key="5">
    <source>
        <dbReference type="ARBA" id="ARBA00023136"/>
    </source>
</evidence>
<keyword evidence="3 6" id="KW-0812">Transmembrane</keyword>
<evidence type="ECO:0000313" key="8">
    <source>
        <dbReference type="EMBL" id="GMR46028.1"/>
    </source>
</evidence>
<evidence type="ECO:0000259" key="7">
    <source>
        <dbReference type="PROSITE" id="PS50262"/>
    </source>
</evidence>
<accession>A0AAN5CKI0</accession>
<dbReference type="InterPro" id="IPR017452">
    <property type="entry name" value="GPCR_Rhodpsn_7TM"/>
</dbReference>
<dbReference type="EMBL" id="BTRK01000004">
    <property type="protein sequence ID" value="GMR46028.1"/>
    <property type="molecule type" value="Genomic_DNA"/>
</dbReference>
<dbReference type="InterPro" id="IPR050920">
    <property type="entry name" value="Nematode_rcpt-like_delta"/>
</dbReference>
<name>A0AAN5CKI0_9BILA</name>
<sequence>RRSPPSLRSYAVLLANIAFIDLVASIASLLTITRVIPVGEMIALIYNGPCVIISGFFCNFLIIVDAVVLTQTHFLIAVSFAYRLYVLVRPKFPSRRHIIHMCLIIALFW</sequence>
<organism evidence="8 9">
    <name type="scientific">Pristionchus mayeri</name>
    <dbReference type="NCBI Taxonomy" id="1317129"/>
    <lineage>
        <taxon>Eukaryota</taxon>
        <taxon>Metazoa</taxon>
        <taxon>Ecdysozoa</taxon>
        <taxon>Nematoda</taxon>
        <taxon>Chromadorea</taxon>
        <taxon>Rhabditida</taxon>
        <taxon>Rhabditina</taxon>
        <taxon>Diplogasteromorpha</taxon>
        <taxon>Diplogasteroidea</taxon>
        <taxon>Neodiplogasteridae</taxon>
        <taxon>Pristionchus</taxon>
    </lineage>
</organism>
<dbReference type="GO" id="GO:0016020">
    <property type="term" value="C:membrane"/>
    <property type="evidence" value="ECO:0007669"/>
    <property type="project" value="UniProtKB-SubCell"/>
</dbReference>
<dbReference type="Proteomes" id="UP001328107">
    <property type="component" value="Unassembled WGS sequence"/>
</dbReference>
<feature type="domain" description="G-protein coupled receptors family 1 profile" evidence="7">
    <location>
        <begin position="1"/>
        <end position="109"/>
    </location>
</feature>
<evidence type="ECO:0000256" key="2">
    <source>
        <dbReference type="ARBA" id="ARBA00009166"/>
    </source>
</evidence>
<dbReference type="PANTHER" id="PTHR22945:SF40">
    <property type="entry name" value="SERPENTINE RECEPTOR, CLASS D (DELTA)-RELATED"/>
    <property type="match status" value="1"/>
</dbReference>
<dbReference type="InterPro" id="IPR019421">
    <property type="entry name" value="7TM_GPCR_serpentine_rcpt_Srd"/>
</dbReference>
<comment type="similarity">
    <text evidence="2">Belongs to the nematode receptor-like protein srd family.</text>
</comment>
<dbReference type="PROSITE" id="PS50262">
    <property type="entry name" value="G_PROTEIN_RECEP_F1_2"/>
    <property type="match status" value="1"/>
</dbReference>
<feature type="transmembrane region" description="Helical" evidence="6">
    <location>
        <begin position="12"/>
        <end position="32"/>
    </location>
</feature>
<keyword evidence="5 6" id="KW-0472">Membrane</keyword>